<feature type="chain" id="PRO_5003711948" description="Lipoprotein" evidence="1">
    <location>
        <begin position="31"/>
        <end position="363"/>
    </location>
</feature>
<reference evidence="2 3" key="1">
    <citation type="journal article" date="2011" name="J. Bacteriol.">
        <title>Draft genome sequence of Caloramator australicus strain RC3T, a thermoanaerobe from the Great Artesian Basin of Australia.</title>
        <authorList>
            <person name="Ogg C.D."/>
            <person name="Patel B.K.C."/>
        </authorList>
    </citation>
    <scope>NUCLEOTIDE SEQUENCE [LARGE SCALE GENOMIC DNA]</scope>
    <source>
        <strain evidence="2 3">RC3</strain>
    </source>
</reference>
<accession>I7LJB3</accession>
<evidence type="ECO:0000256" key="1">
    <source>
        <dbReference type="SAM" id="SignalP"/>
    </source>
</evidence>
<feature type="signal peptide" evidence="1">
    <location>
        <begin position="1"/>
        <end position="30"/>
    </location>
</feature>
<gene>
    <name evidence="2" type="ORF">CAAU_1493</name>
</gene>
<sequence>MNYRINKIRNITFILLIVFALSNMTACQKANNKVPDTVVSKPSTTRDAFHEKTQSENYFDWKNGVKTKDILDYLNVPIEERKKEIESISSVFDKGNTIYLKTKSGNHKASISDKRVETVNHYGRALDRRYTYIHGFLFYDTIENREINVTNIVDLKDYETDHVNGLEVDYCQNKVLISCHSKNVNKDMTTWGTYLETAFPTYLLFDLQDYSYEFIKLSKIVYDKNNADTSADAILIDSNKILISYKDRKVSKCKAIIYDLSIKKVIEEYDLDWNFKIAHRIADCVVSPDGKYLLYHESGQTPVELFLYDIEKRKEYNVVDHETEREEIYTFYNWDSENIFFYGVYSIPMAECMVYMRKLDEVR</sequence>
<dbReference type="EMBL" id="CAKP01000082">
    <property type="protein sequence ID" value="CCJ33577.1"/>
    <property type="molecule type" value="Genomic_DNA"/>
</dbReference>
<keyword evidence="3" id="KW-1185">Reference proteome</keyword>
<comment type="caution">
    <text evidence="2">The sequence shown here is derived from an EMBL/GenBank/DDBJ whole genome shotgun (WGS) entry which is preliminary data.</text>
</comment>
<proteinExistence type="predicted"/>
<dbReference type="AlphaFoldDB" id="I7LJB3"/>
<keyword evidence="1" id="KW-0732">Signal</keyword>
<protein>
    <recommendedName>
        <fullName evidence="4">Lipoprotein</fullName>
    </recommendedName>
</protein>
<dbReference type="Proteomes" id="UP000007652">
    <property type="component" value="Unassembled WGS sequence"/>
</dbReference>
<evidence type="ECO:0000313" key="2">
    <source>
        <dbReference type="EMBL" id="CCJ33577.1"/>
    </source>
</evidence>
<name>I7LJB3_9CLOT</name>
<dbReference type="STRING" id="857293.CAAU_1493"/>
<evidence type="ECO:0000313" key="3">
    <source>
        <dbReference type="Proteomes" id="UP000007652"/>
    </source>
</evidence>
<dbReference type="RefSeq" id="WP_008908841.1">
    <property type="nucleotide sequence ID" value="NZ_CAKP01000082.1"/>
</dbReference>
<dbReference type="SUPFAM" id="SSF82171">
    <property type="entry name" value="DPP6 N-terminal domain-like"/>
    <property type="match status" value="1"/>
</dbReference>
<organism evidence="2 3">
    <name type="scientific">Caloramator australicus RC3</name>
    <dbReference type="NCBI Taxonomy" id="857293"/>
    <lineage>
        <taxon>Bacteria</taxon>
        <taxon>Bacillati</taxon>
        <taxon>Bacillota</taxon>
        <taxon>Clostridia</taxon>
        <taxon>Eubacteriales</taxon>
        <taxon>Clostridiaceae</taxon>
        <taxon>Caloramator</taxon>
    </lineage>
</organism>
<evidence type="ECO:0008006" key="4">
    <source>
        <dbReference type="Google" id="ProtNLM"/>
    </source>
</evidence>
<dbReference type="OrthoDB" id="1889062at2"/>